<protein>
    <submittedName>
        <fullName evidence="2">ABC transporter substrate-binding protein</fullName>
    </submittedName>
</protein>
<keyword evidence="1" id="KW-0732">Signal</keyword>
<dbReference type="InterPro" id="IPR050490">
    <property type="entry name" value="Bact_solute-bd_prot1"/>
</dbReference>
<dbReference type="PANTHER" id="PTHR43649">
    <property type="entry name" value="ARABINOSE-BINDING PROTEIN-RELATED"/>
    <property type="match status" value="1"/>
</dbReference>
<dbReference type="PANTHER" id="PTHR43649:SF30">
    <property type="entry name" value="ABC TRANSPORTER SUBSTRATE-BINDING PROTEIN"/>
    <property type="match status" value="1"/>
</dbReference>
<name>A0A2M9HN76_9BIFI</name>
<keyword evidence="3" id="KW-1185">Reference proteome</keyword>
<dbReference type="Gene3D" id="3.40.190.10">
    <property type="entry name" value="Periplasmic binding protein-like II"/>
    <property type="match status" value="1"/>
</dbReference>
<dbReference type="EMBL" id="PGLQ01000012">
    <property type="protein sequence ID" value="PJM78268.1"/>
    <property type="molecule type" value="Genomic_DNA"/>
</dbReference>
<evidence type="ECO:0000256" key="1">
    <source>
        <dbReference type="SAM" id="SignalP"/>
    </source>
</evidence>
<dbReference type="RefSeq" id="WP_100497248.1">
    <property type="nucleotide sequence ID" value="NZ_PGLQ01000012.1"/>
</dbReference>
<dbReference type="PROSITE" id="PS51257">
    <property type="entry name" value="PROKAR_LIPOPROTEIN"/>
    <property type="match status" value="1"/>
</dbReference>
<evidence type="ECO:0000313" key="3">
    <source>
        <dbReference type="Proteomes" id="UP000228755"/>
    </source>
</evidence>
<dbReference type="SUPFAM" id="SSF53850">
    <property type="entry name" value="Periplasmic binding protein-like II"/>
    <property type="match status" value="1"/>
</dbReference>
<dbReference type="InterPro" id="IPR006059">
    <property type="entry name" value="SBP"/>
</dbReference>
<accession>A0A2M9HN76</accession>
<comment type="caution">
    <text evidence="2">The sequence shown here is derived from an EMBL/GenBank/DDBJ whole genome shotgun (WGS) entry which is preliminary data.</text>
</comment>
<dbReference type="OrthoDB" id="9780991at2"/>
<dbReference type="AlphaFoldDB" id="A0A2M9HN76"/>
<dbReference type="Proteomes" id="UP000228755">
    <property type="component" value="Unassembled WGS sequence"/>
</dbReference>
<proteinExistence type="predicted"/>
<sequence length="387" mass="41739">MGKKRIVASVMSVAMLCSLAACGGQSAQSSKTIEFWDPYPQYTAGTSWDKYVQTCKPDGYELKRVTYPQSDLLNNLTTAAKAGNAPQIALIDNPKMPSAVDAGLVTDIKAAGVDTTGFDENIEGPGIIDNTWYGLAYGVNTLGLYYNPEILSKAGVDPASITDWDSLNAALKKVTDAGFKGITFAGVSGEEGVFQFQPWFWGANGDMSDLKSQAYQDALDLVSGWIKNGYAPKSATTDNQSAAWDVFLTGEYAFAENGSWQELTAEKKGYKMIPIPAKDGGVAPVPTGGEFITMPIQKKEDKDKTAAAVKVIECLTGGDNLKKTADEIGYFAAKKDVRAEQEQENPVWEQWAKSVDAAQGRTTKMGLKYEDASAQVSEDLQNAMNQQ</sequence>
<gene>
    <name evidence="2" type="ORF">CUU80_10315</name>
</gene>
<feature type="chain" id="PRO_5038720027" evidence="1">
    <location>
        <begin position="24"/>
        <end position="387"/>
    </location>
</feature>
<feature type="signal peptide" evidence="1">
    <location>
        <begin position="1"/>
        <end position="23"/>
    </location>
</feature>
<organism evidence="2 3">
    <name type="scientific">Bifidobacterium scaligerum</name>
    <dbReference type="NCBI Taxonomy" id="2052656"/>
    <lineage>
        <taxon>Bacteria</taxon>
        <taxon>Bacillati</taxon>
        <taxon>Actinomycetota</taxon>
        <taxon>Actinomycetes</taxon>
        <taxon>Bifidobacteriales</taxon>
        <taxon>Bifidobacteriaceae</taxon>
        <taxon>Bifidobacterium</taxon>
    </lineage>
</organism>
<reference evidence="2 3" key="1">
    <citation type="submission" date="2017-11" db="EMBL/GenBank/DDBJ databases">
        <title>Draft genome sequences of strains TRE 1, TRE D, TRE H and TRI 7, isolated from tamarins, belonging to four potential novel Bifidobacterium species.</title>
        <authorList>
            <person name="Mattarelli P."/>
            <person name="Modesto M."/>
            <person name="Bonetti A."/>
            <person name="Puglisi E."/>
            <person name="Morelli L."/>
        </authorList>
    </citation>
    <scope>NUCLEOTIDE SEQUENCE [LARGE SCALE GENOMIC DNA]</scope>
    <source>
        <strain evidence="3">TRED</strain>
    </source>
</reference>
<dbReference type="Pfam" id="PF13416">
    <property type="entry name" value="SBP_bac_8"/>
    <property type="match status" value="1"/>
</dbReference>
<evidence type="ECO:0000313" key="2">
    <source>
        <dbReference type="EMBL" id="PJM78268.1"/>
    </source>
</evidence>